<reference evidence="1" key="1">
    <citation type="submission" date="2020-03" db="EMBL/GenBank/DDBJ databases">
        <title>The deep terrestrial virosphere.</title>
        <authorList>
            <person name="Holmfeldt K."/>
            <person name="Nilsson E."/>
            <person name="Simone D."/>
            <person name="Lopez-Fernandez M."/>
            <person name="Wu X."/>
            <person name="de Brujin I."/>
            <person name="Lundin D."/>
            <person name="Andersson A."/>
            <person name="Bertilsson S."/>
            <person name="Dopson M."/>
        </authorList>
    </citation>
    <scope>NUCLEOTIDE SEQUENCE</scope>
    <source>
        <strain evidence="1">MM415B00433</strain>
    </source>
</reference>
<accession>A0A6M3J5H9</accession>
<gene>
    <name evidence="1" type="ORF">MM415B00433_0008</name>
</gene>
<proteinExistence type="predicted"/>
<organism evidence="1">
    <name type="scientific">viral metagenome</name>
    <dbReference type="NCBI Taxonomy" id="1070528"/>
    <lineage>
        <taxon>unclassified sequences</taxon>
        <taxon>metagenomes</taxon>
        <taxon>organismal metagenomes</taxon>
    </lineage>
</organism>
<dbReference type="EMBL" id="MT141532">
    <property type="protein sequence ID" value="QJA65100.1"/>
    <property type="molecule type" value="Genomic_DNA"/>
</dbReference>
<dbReference type="AlphaFoldDB" id="A0A6M3J5H9"/>
<evidence type="ECO:0000313" key="1">
    <source>
        <dbReference type="EMBL" id="QJA65100.1"/>
    </source>
</evidence>
<name>A0A6M3J5H9_9ZZZZ</name>
<protein>
    <submittedName>
        <fullName evidence="1">Uncharacterized protein</fullName>
    </submittedName>
</protein>
<sequence length="281" mass="32895">MAKKKALDTLTPFQRWNQIRSDLSRAVKAQGKTLQKGEFNRLNQSLYHSTKDQPYSRIQGRIFEDVQTAVIVPTLFIIEPRDYFNLDPILSGGIEGFPDNVWFDVSQIAGEGIGFYINDYDRQFYEAHLQAFVNYLNKHRTSPYQIQFIFEKPVWNRQWKRWEAKLILLDEGGHPLEESIWDAYNQEMIGELPEAKPEPEAKPKPEPKPEPDIITKAKVVSIQKSDIRKDINLYAKRQKEILKEMVMAKELGDKDIMDMIKQEFKENNKLMRDAKIKLSSM</sequence>